<dbReference type="STRING" id="1802694.A2918_03510"/>
<dbReference type="PROSITE" id="PS50005">
    <property type="entry name" value="TPR"/>
    <property type="match status" value="2"/>
</dbReference>
<evidence type="ECO:0000256" key="2">
    <source>
        <dbReference type="ARBA" id="ARBA00022803"/>
    </source>
</evidence>
<feature type="transmembrane region" description="Helical" evidence="4">
    <location>
        <begin position="238"/>
        <end position="257"/>
    </location>
</feature>
<feature type="transmembrane region" description="Helical" evidence="4">
    <location>
        <begin position="429"/>
        <end position="448"/>
    </location>
</feature>
<accession>A0A1F8GA81</accession>
<keyword evidence="1" id="KW-0677">Repeat</keyword>
<dbReference type="Pfam" id="PF13181">
    <property type="entry name" value="TPR_8"/>
    <property type="match status" value="2"/>
</dbReference>
<dbReference type="PANTHER" id="PTHR44227:SF3">
    <property type="entry name" value="PROTEIN O-MANNOSYL-TRANSFERASE TMTC4"/>
    <property type="match status" value="1"/>
</dbReference>
<keyword evidence="4" id="KW-0812">Transmembrane</keyword>
<protein>
    <submittedName>
        <fullName evidence="5">Uncharacterized protein</fullName>
    </submittedName>
</protein>
<feature type="transmembrane region" description="Helical" evidence="4">
    <location>
        <begin position="369"/>
        <end position="392"/>
    </location>
</feature>
<comment type="caution">
    <text evidence="5">The sequence shown here is derived from an EMBL/GenBank/DDBJ whole genome shotgun (WGS) entry which is preliminary data.</text>
</comment>
<feature type="transmembrane region" description="Helical" evidence="4">
    <location>
        <begin position="309"/>
        <end position="329"/>
    </location>
</feature>
<sequence length="622" mass="72247">MKFSTLNFKFSNKNLGLITLLIVIGFGIYAFNLNNPLFWDDTDWIVNNPFVHSFSSENIKNWFTQNILAGIGLSSNYYRPFLLFTFAFNYVVSGTAPLGYHLVSNGLHILNAVLIFLILFRVFQNRFIAFWSSLLWLVHPLQTEAVTYISGRGDPLNVFFMLLVLYLWIIDFASRLSTGVDKRLAKSLWPVSLVLLILALLSRETAIIFPLLFMVFYISFIARGTFLKSLKQAFMKALPYFGIVFVYGILRLTILNFENTLNFYSEANPYTESLLTRMYTFLNVLWTYVGLMIVPLGQHMERSVTAYTYFWNLPVVSSFAVLLVILWLLRHLYKKEKILSSKRNWKLPAYRQGREVEDLKLPKISDFRAWFFGVGWFFVNLSMTSGVTPINAQLYEHWLYLALLGPVVLSIYHLNLLIQNHSKITKTAVMLLMLLLVIFALFFSTLSIKRNIIWGDPIRFFEDILKYEPDGARINNNLGNLYYNKDDIEKAEGYYWKAVSIEDNFPQPHFNLGSILQERGDIRGAIVEFEKALEIDHNFPYAYQNLSVIYAGQGDLINATNVLEKLKTLTPHNPRIYYNLALVYLERKDNESARQNLQEGLKYGQFDPETEKLMEELIQRLQ</sequence>
<evidence type="ECO:0000256" key="4">
    <source>
        <dbReference type="SAM" id="Phobius"/>
    </source>
</evidence>
<dbReference type="AlphaFoldDB" id="A0A1F8GA81"/>
<dbReference type="Gene3D" id="1.25.40.10">
    <property type="entry name" value="Tetratricopeptide repeat domain"/>
    <property type="match status" value="1"/>
</dbReference>
<name>A0A1F8GA81_9BACT</name>
<dbReference type="Proteomes" id="UP000178227">
    <property type="component" value="Unassembled WGS sequence"/>
</dbReference>
<feature type="transmembrane region" description="Helical" evidence="4">
    <location>
        <begin position="112"/>
        <end position="138"/>
    </location>
</feature>
<evidence type="ECO:0000313" key="5">
    <source>
        <dbReference type="EMBL" id="OGN22201.1"/>
    </source>
</evidence>
<feature type="transmembrane region" description="Helical" evidence="4">
    <location>
        <begin position="12"/>
        <end position="31"/>
    </location>
</feature>
<feature type="transmembrane region" description="Helical" evidence="4">
    <location>
        <begin position="278"/>
        <end position="297"/>
    </location>
</feature>
<keyword evidence="4" id="KW-0472">Membrane</keyword>
<dbReference type="SMART" id="SM00028">
    <property type="entry name" value="TPR"/>
    <property type="match status" value="4"/>
</dbReference>
<feature type="repeat" description="TPR" evidence="3">
    <location>
        <begin position="472"/>
        <end position="505"/>
    </location>
</feature>
<dbReference type="InterPro" id="IPR019734">
    <property type="entry name" value="TPR_rpt"/>
</dbReference>
<evidence type="ECO:0000256" key="3">
    <source>
        <dbReference type="PROSITE-ProRule" id="PRU00339"/>
    </source>
</evidence>
<dbReference type="InterPro" id="IPR052346">
    <property type="entry name" value="O-mannosyl-transferase_TMTC"/>
</dbReference>
<proteinExistence type="predicted"/>
<feature type="repeat" description="TPR" evidence="3">
    <location>
        <begin position="506"/>
        <end position="539"/>
    </location>
</feature>
<feature type="transmembrane region" description="Helical" evidence="4">
    <location>
        <begin position="188"/>
        <end position="218"/>
    </location>
</feature>
<gene>
    <name evidence="5" type="ORF">A2918_03510</name>
</gene>
<feature type="transmembrane region" description="Helical" evidence="4">
    <location>
        <begin position="158"/>
        <end position="176"/>
    </location>
</feature>
<dbReference type="Pfam" id="PF13414">
    <property type="entry name" value="TPR_11"/>
    <property type="match status" value="1"/>
</dbReference>
<dbReference type="InterPro" id="IPR011990">
    <property type="entry name" value="TPR-like_helical_dom_sf"/>
</dbReference>
<keyword evidence="2 3" id="KW-0802">TPR repeat</keyword>
<reference evidence="5 6" key="1">
    <citation type="journal article" date="2016" name="Nat. Commun.">
        <title>Thousands of microbial genomes shed light on interconnected biogeochemical processes in an aquifer system.</title>
        <authorList>
            <person name="Anantharaman K."/>
            <person name="Brown C.T."/>
            <person name="Hug L.A."/>
            <person name="Sharon I."/>
            <person name="Castelle C.J."/>
            <person name="Probst A.J."/>
            <person name="Thomas B.C."/>
            <person name="Singh A."/>
            <person name="Wilkins M.J."/>
            <person name="Karaoz U."/>
            <person name="Brodie E.L."/>
            <person name="Williams K.H."/>
            <person name="Hubbard S.S."/>
            <person name="Banfield J.F."/>
        </authorList>
    </citation>
    <scope>NUCLEOTIDE SEQUENCE [LARGE SCALE GENOMIC DNA]</scope>
</reference>
<organism evidence="5 6">
    <name type="scientific">Candidatus Yanofskybacteria bacterium RIFCSPLOWO2_01_FULL_42_49</name>
    <dbReference type="NCBI Taxonomy" id="1802694"/>
    <lineage>
        <taxon>Bacteria</taxon>
        <taxon>Candidatus Yanofskyibacteriota</taxon>
    </lineage>
</organism>
<evidence type="ECO:0000256" key="1">
    <source>
        <dbReference type="ARBA" id="ARBA00022737"/>
    </source>
</evidence>
<dbReference type="PANTHER" id="PTHR44227">
    <property type="match status" value="1"/>
</dbReference>
<feature type="transmembrane region" description="Helical" evidence="4">
    <location>
        <begin position="398"/>
        <end position="417"/>
    </location>
</feature>
<dbReference type="EMBL" id="MGKI01000014">
    <property type="protein sequence ID" value="OGN22201.1"/>
    <property type="molecule type" value="Genomic_DNA"/>
</dbReference>
<dbReference type="SUPFAM" id="SSF48452">
    <property type="entry name" value="TPR-like"/>
    <property type="match status" value="1"/>
</dbReference>
<keyword evidence="4" id="KW-1133">Transmembrane helix</keyword>
<evidence type="ECO:0000313" key="6">
    <source>
        <dbReference type="Proteomes" id="UP000178227"/>
    </source>
</evidence>